<dbReference type="SUPFAM" id="SSF58104">
    <property type="entry name" value="Methyl-accepting chemotaxis protein (MCP) signaling domain"/>
    <property type="match status" value="1"/>
</dbReference>
<dbReference type="GO" id="GO:0004888">
    <property type="term" value="F:transmembrane signaling receptor activity"/>
    <property type="evidence" value="ECO:0007669"/>
    <property type="project" value="InterPro"/>
</dbReference>
<dbReference type="STRING" id="1244531.CIG2463D_0115"/>
<dbReference type="eggNOG" id="COG0840">
    <property type="taxonomic scope" value="Bacteria"/>
</dbReference>
<reference evidence="7" key="1">
    <citation type="journal article" date="2014" name="Genome Announc.">
        <title>Complete Genome Sequence of Campylobacter iguaniorum Strain 1485ET, Isolated from a Bearded Dragon (Pogona vitticeps).</title>
        <authorList>
            <person name="Gilbert M.J."/>
            <person name="Miller W.G."/>
            <person name="Yee E."/>
            <person name="Kik M."/>
            <person name="Wagenaar J.A."/>
            <person name="Duim B."/>
        </authorList>
    </citation>
    <scope>NUCLEOTIDE SEQUENCE [LARGE SCALE GENOMIC DNA]</scope>
    <source>
        <strain evidence="7">1485E</strain>
    </source>
</reference>
<dbReference type="CDD" id="cd19411">
    <property type="entry name" value="MCP2201-like_sensor"/>
    <property type="match status" value="1"/>
</dbReference>
<evidence type="ECO:0000256" key="4">
    <source>
        <dbReference type="SAM" id="Phobius"/>
    </source>
</evidence>
<keyword evidence="4" id="KW-0812">Transmembrane</keyword>
<dbReference type="InterPro" id="IPR004089">
    <property type="entry name" value="MCPsignal_dom"/>
</dbReference>
<dbReference type="AlphaFoldDB" id="A0A076F7H3"/>
<dbReference type="RefSeq" id="WP_038452576.1">
    <property type="nucleotide sequence ID" value="NZ_CP009043.1"/>
</dbReference>
<dbReference type="Gene3D" id="1.10.287.950">
    <property type="entry name" value="Methyl-accepting chemotaxis protein"/>
    <property type="match status" value="1"/>
</dbReference>
<feature type="transmembrane region" description="Helical" evidence="4">
    <location>
        <begin position="13"/>
        <end position="32"/>
    </location>
</feature>
<dbReference type="InterPro" id="IPR024478">
    <property type="entry name" value="HlyB_4HB_MCP"/>
</dbReference>
<keyword evidence="7" id="KW-1185">Reference proteome</keyword>
<sequence length="548" mass="59531">MGLFSDLKVSTKLYLSFAVVIFLMIIVSAIGINKVNFIDKSLTTMTDVNSLKQRYGINFRGSVHDRAIAIRDVILTNDENSLNALLSDITRLENMYNDSAAPLSKFIKQKDVVSQSEIKMLEDISQIGKSTVAFYKDAIKLKQEGNLSEAQNLLESNIAGGFVKWLAAINKFIDYQEAANKELTNSVKNETSAFENIMIILTLIAILIAGFIAFMIQSGIKKDLGGEPKEVKDIISQVARGDLSLAVQTKFENSILSQAIIMQDKLKEIVKSINEASDAVDSKTNSLIQTFASVSSSVQKQSQIATSSTQIVQLAKQKTGDVVTMAQNTELNSNKATELCQNGKNAANEVASKMNEINANVAEQVNQIKLLSSHAKDISGAAELIAEITDQTNLLALNAAIEAARAGEAGRGFAVVADEIRKLAEKTGTATSEITNTIKIIQEQTDVAVNIIEQGVPKVEAGYKISNDVAGLLSEVYDQSLDSSDKAKEVVSVAINQVESMNSLSANIEDITKVAADTKDSMEENQARLHELETISRKLNDLMGFFKV</sequence>
<keyword evidence="1 3" id="KW-0807">Transducer</keyword>
<dbReference type="PANTHER" id="PTHR32089">
    <property type="entry name" value="METHYL-ACCEPTING CHEMOTAXIS PROTEIN MCPB"/>
    <property type="match status" value="1"/>
</dbReference>
<feature type="transmembrane region" description="Helical" evidence="4">
    <location>
        <begin position="197"/>
        <end position="216"/>
    </location>
</feature>
<evidence type="ECO:0000256" key="3">
    <source>
        <dbReference type="PROSITE-ProRule" id="PRU00284"/>
    </source>
</evidence>
<evidence type="ECO:0000256" key="1">
    <source>
        <dbReference type="ARBA" id="ARBA00023224"/>
    </source>
</evidence>
<dbReference type="EMBL" id="CP009043">
    <property type="protein sequence ID" value="AII13991.1"/>
    <property type="molecule type" value="Genomic_DNA"/>
</dbReference>
<organism evidence="6 7">
    <name type="scientific">Campylobacter iguaniorum</name>
    <dbReference type="NCBI Taxonomy" id="1244531"/>
    <lineage>
        <taxon>Bacteria</taxon>
        <taxon>Pseudomonadati</taxon>
        <taxon>Campylobacterota</taxon>
        <taxon>Epsilonproteobacteria</taxon>
        <taxon>Campylobacterales</taxon>
        <taxon>Campylobacteraceae</taxon>
        <taxon>Campylobacter</taxon>
    </lineage>
</organism>
<keyword evidence="4" id="KW-0472">Membrane</keyword>
<evidence type="ECO:0000313" key="7">
    <source>
        <dbReference type="Proteomes" id="UP000028486"/>
    </source>
</evidence>
<keyword evidence="4" id="KW-1133">Transmembrane helix</keyword>
<dbReference type="Gene3D" id="6.10.340.10">
    <property type="match status" value="1"/>
</dbReference>
<evidence type="ECO:0000313" key="6">
    <source>
        <dbReference type="EMBL" id="AII13991.1"/>
    </source>
</evidence>
<dbReference type="SMART" id="SM00283">
    <property type="entry name" value="MA"/>
    <property type="match status" value="1"/>
</dbReference>
<dbReference type="InterPro" id="IPR004090">
    <property type="entry name" value="Chemotax_Me-accpt_rcpt"/>
</dbReference>
<evidence type="ECO:0000256" key="2">
    <source>
        <dbReference type="ARBA" id="ARBA00029447"/>
    </source>
</evidence>
<dbReference type="KEGG" id="caj:CIG1485E_0112"/>
<dbReference type="Proteomes" id="UP000028486">
    <property type="component" value="Chromosome"/>
</dbReference>
<protein>
    <submittedName>
        <fullName evidence="6">4HB_MCP sensor-containing MCP-domain signal transduction protein</fullName>
    </submittedName>
</protein>
<dbReference type="GO" id="GO:0006935">
    <property type="term" value="P:chemotaxis"/>
    <property type="evidence" value="ECO:0007669"/>
    <property type="project" value="InterPro"/>
</dbReference>
<comment type="similarity">
    <text evidence="2">Belongs to the methyl-accepting chemotaxis (MCP) protein family.</text>
</comment>
<dbReference type="OrthoDB" id="5441488at2"/>
<dbReference type="PANTHER" id="PTHR32089:SF112">
    <property type="entry name" value="LYSOZYME-LIKE PROTEIN-RELATED"/>
    <property type="match status" value="1"/>
</dbReference>
<name>A0A076F7H3_9BACT</name>
<proteinExistence type="inferred from homology"/>
<feature type="domain" description="Methyl-accepting transducer" evidence="5">
    <location>
        <begin position="276"/>
        <end position="512"/>
    </location>
</feature>
<dbReference type="PRINTS" id="PR00260">
    <property type="entry name" value="CHEMTRNSDUCR"/>
</dbReference>
<dbReference type="Pfam" id="PF00015">
    <property type="entry name" value="MCPsignal"/>
    <property type="match status" value="1"/>
</dbReference>
<gene>
    <name evidence="6" type="ORF">CIG1485E_0112</name>
</gene>
<dbReference type="GO" id="GO:0016020">
    <property type="term" value="C:membrane"/>
    <property type="evidence" value="ECO:0007669"/>
    <property type="project" value="InterPro"/>
</dbReference>
<dbReference type="HOGENOM" id="CLU_000445_107_27_7"/>
<dbReference type="InterPro" id="IPR047347">
    <property type="entry name" value="YvaQ-like_sensor"/>
</dbReference>
<dbReference type="PROSITE" id="PS50111">
    <property type="entry name" value="CHEMOTAXIS_TRANSDUC_2"/>
    <property type="match status" value="1"/>
</dbReference>
<evidence type="ECO:0000259" key="5">
    <source>
        <dbReference type="PROSITE" id="PS50111"/>
    </source>
</evidence>
<accession>A0A076F7H3</accession>
<dbReference type="Pfam" id="PF12729">
    <property type="entry name" value="4HB_MCP_1"/>
    <property type="match status" value="1"/>
</dbReference>
<dbReference type="GO" id="GO:0007165">
    <property type="term" value="P:signal transduction"/>
    <property type="evidence" value="ECO:0007669"/>
    <property type="project" value="UniProtKB-KW"/>
</dbReference>